<dbReference type="GO" id="GO:0003700">
    <property type="term" value="F:DNA-binding transcription factor activity"/>
    <property type="evidence" value="ECO:0007669"/>
    <property type="project" value="InterPro"/>
</dbReference>
<keyword evidence="3 10" id="KW-0863">Zinc-finger</keyword>
<evidence type="ECO:0000256" key="8">
    <source>
        <dbReference type="ARBA" id="ARBA00023170"/>
    </source>
</evidence>
<gene>
    <name evidence="13" type="ORF">CAUJ_LOCUS9215</name>
</gene>
<evidence type="ECO:0000259" key="11">
    <source>
        <dbReference type="PROSITE" id="PS51030"/>
    </source>
</evidence>
<dbReference type="OrthoDB" id="10006908at2759"/>
<dbReference type="PROSITE" id="PS51843">
    <property type="entry name" value="NR_LBD"/>
    <property type="match status" value="1"/>
</dbReference>
<evidence type="ECO:0000256" key="5">
    <source>
        <dbReference type="ARBA" id="ARBA00023015"/>
    </source>
</evidence>
<keyword evidence="6 10" id="KW-0238">DNA-binding</keyword>
<keyword evidence="14" id="KW-1185">Reference proteome</keyword>
<feature type="domain" description="Nuclear receptor" evidence="11">
    <location>
        <begin position="156"/>
        <end position="232"/>
    </location>
</feature>
<feature type="domain" description="NR LBD" evidence="12">
    <location>
        <begin position="269"/>
        <end position="527"/>
    </location>
</feature>
<evidence type="ECO:0000256" key="3">
    <source>
        <dbReference type="ARBA" id="ARBA00022771"/>
    </source>
</evidence>
<keyword evidence="8 10" id="KW-0675">Receptor</keyword>
<dbReference type="InterPro" id="IPR000536">
    <property type="entry name" value="Nucl_hrmn_rcpt_lig-bd"/>
</dbReference>
<dbReference type="Gene3D" id="3.30.50.10">
    <property type="entry name" value="Erythroid Transcription Factor GATA-1, subunit A"/>
    <property type="match status" value="1"/>
</dbReference>
<dbReference type="Proteomes" id="UP000835052">
    <property type="component" value="Unassembled WGS sequence"/>
</dbReference>
<dbReference type="SUPFAM" id="SSF57716">
    <property type="entry name" value="Glucocorticoid receptor-like (DNA-binding domain)"/>
    <property type="match status" value="1"/>
</dbReference>
<dbReference type="InterPro" id="IPR050200">
    <property type="entry name" value="Nuclear_hormone_rcpt_NR3"/>
</dbReference>
<dbReference type="AlphaFoldDB" id="A0A8S1H9R4"/>
<name>A0A8S1H9R4_9PELO</name>
<evidence type="ECO:0000256" key="9">
    <source>
        <dbReference type="ARBA" id="ARBA00023242"/>
    </source>
</evidence>
<dbReference type="Gene3D" id="1.10.565.10">
    <property type="entry name" value="Retinoid X Receptor"/>
    <property type="match status" value="1"/>
</dbReference>
<keyword evidence="5 10" id="KW-0805">Transcription regulation</keyword>
<accession>A0A8S1H9R4</accession>
<keyword evidence="9 10" id="KW-0539">Nucleus</keyword>
<evidence type="ECO:0000256" key="6">
    <source>
        <dbReference type="ARBA" id="ARBA00023125"/>
    </source>
</evidence>
<dbReference type="SMART" id="SM00430">
    <property type="entry name" value="HOLI"/>
    <property type="match status" value="1"/>
</dbReference>
<sequence length="527" mass="59472">MTSVPVRCSRKAVAGYRWPGSSHDNLAQSSGKKGRRDLHLGGTCQEMSNEQVDTSETPSSTVIFAPQPIRPDAMNYALLQAYLSSLDQLSVINALPQMNLLQFATLANFTSTPTITDSRPTSVGFSEEEAGQQIGFHRIPVIRRVSKQPILEDDSSPDCAICNDKSTGLHYGIFTCEGCKGFFKRTVQNKRVYRCAFQNGECTIDKQHRNRCQYCRFQKCLREGMVLEAVREDRMPGGRNGSAIYNIYKDRRTRRQEQPTEEVQRSIPHGGNVIQELIEMDCLDRLINLKGLRITPSANCEITPACSRLTRIGDEIVEQLVEWTKTLPFFEELPVEAHTHLLTQRWAELVLLSACYYACSVYTPDNAVSTTVIDESDEISFSNPAVNLRLLQNRLSAVMNKPIPIEHVIKEAGPLVVRFTELLKSFSQLKVSPEAYVCIKAITLLYLTNNGNSVLPASVFKKVSVLQDHFVKTLQIHLLQPEEQTRLGQILEWLPELRNASSVLLHSKMFYVPFLLCKNPRSLVFEE</sequence>
<dbReference type="SUPFAM" id="SSF48508">
    <property type="entry name" value="Nuclear receptor ligand-binding domain"/>
    <property type="match status" value="1"/>
</dbReference>
<evidence type="ECO:0000256" key="1">
    <source>
        <dbReference type="ARBA" id="ARBA00004123"/>
    </source>
</evidence>
<dbReference type="InterPro" id="IPR013088">
    <property type="entry name" value="Znf_NHR/GATA"/>
</dbReference>
<dbReference type="GO" id="GO:0005634">
    <property type="term" value="C:nucleus"/>
    <property type="evidence" value="ECO:0007669"/>
    <property type="project" value="UniProtKB-SubCell"/>
</dbReference>
<proteinExistence type="inferred from homology"/>
<dbReference type="InterPro" id="IPR035500">
    <property type="entry name" value="NHR-like_dom_sf"/>
</dbReference>
<dbReference type="FunFam" id="3.30.50.10:FF:000006">
    <property type="entry name" value="Nuclear receptor subfamily 5 group A member"/>
    <property type="match status" value="1"/>
</dbReference>
<dbReference type="GO" id="GO:0008270">
    <property type="term" value="F:zinc ion binding"/>
    <property type="evidence" value="ECO:0007669"/>
    <property type="project" value="UniProtKB-KW"/>
</dbReference>
<evidence type="ECO:0000256" key="4">
    <source>
        <dbReference type="ARBA" id="ARBA00022833"/>
    </source>
</evidence>
<organism evidence="13 14">
    <name type="scientific">Caenorhabditis auriculariae</name>
    <dbReference type="NCBI Taxonomy" id="2777116"/>
    <lineage>
        <taxon>Eukaryota</taxon>
        <taxon>Metazoa</taxon>
        <taxon>Ecdysozoa</taxon>
        <taxon>Nematoda</taxon>
        <taxon>Chromadorea</taxon>
        <taxon>Rhabditida</taxon>
        <taxon>Rhabditina</taxon>
        <taxon>Rhabditomorpha</taxon>
        <taxon>Rhabditoidea</taxon>
        <taxon>Rhabditidae</taxon>
        <taxon>Peloderinae</taxon>
        <taxon>Caenorhabditis</taxon>
    </lineage>
</organism>
<dbReference type="PANTHER" id="PTHR48092">
    <property type="entry name" value="KNIRPS-RELATED PROTEIN-RELATED"/>
    <property type="match status" value="1"/>
</dbReference>
<evidence type="ECO:0000313" key="13">
    <source>
        <dbReference type="EMBL" id="CAD6193296.1"/>
    </source>
</evidence>
<dbReference type="PRINTS" id="PR00398">
    <property type="entry name" value="STRDHORMONER"/>
</dbReference>
<keyword evidence="4 10" id="KW-0862">Zinc</keyword>
<dbReference type="InterPro" id="IPR001723">
    <property type="entry name" value="Nuclear_hrmn_rcpt"/>
</dbReference>
<dbReference type="PROSITE" id="PS00031">
    <property type="entry name" value="NUCLEAR_REC_DBD_1"/>
    <property type="match status" value="1"/>
</dbReference>
<keyword evidence="7 10" id="KW-0804">Transcription</keyword>
<dbReference type="InterPro" id="IPR001628">
    <property type="entry name" value="Znf_hrmn_rcpt"/>
</dbReference>
<evidence type="ECO:0000259" key="12">
    <source>
        <dbReference type="PROSITE" id="PS51843"/>
    </source>
</evidence>
<dbReference type="PRINTS" id="PR00047">
    <property type="entry name" value="STROIDFINGER"/>
</dbReference>
<protein>
    <submittedName>
        <fullName evidence="13">Uncharacterized protein</fullName>
    </submittedName>
</protein>
<evidence type="ECO:0000313" key="14">
    <source>
        <dbReference type="Proteomes" id="UP000835052"/>
    </source>
</evidence>
<dbReference type="SMART" id="SM00399">
    <property type="entry name" value="ZnF_C4"/>
    <property type="match status" value="1"/>
</dbReference>
<dbReference type="PROSITE" id="PS51030">
    <property type="entry name" value="NUCLEAR_REC_DBD_2"/>
    <property type="match status" value="1"/>
</dbReference>
<dbReference type="Pfam" id="PF00105">
    <property type="entry name" value="zf-C4"/>
    <property type="match status" value="1"/>
</dbReference>
<dbReference type="EMBL" id="CAJGYM010000034">
    <property type="protein sequence ID" value="CAD6193296.1"/>
    <property type="molecule type" value="Genomic_DNA"/>
</dbReference>
<dbReference type="GO" id="GO:0006357">
    <property type="term" value="P:regulation of transcription by RNA polymerase II"/>
    <property type="evidence" value="ECO:0007669"/>
    <property type="project" value="UniProtKB-ARBA"/>
</dbReference>
<keyword evidence="2 10" id="KW-0479">Metal-binding</keyword>
<evidence type="ECO:0000256" key="10">
    <source>
        <dbReference type="RuleBase" id="RU004334"/>
    </source>
</evidence>
<comment type="subcellular location">
    <subcellularLocation>
        <location evidence="1 10">Nucleus</location>
    </subcellularLocation>
</comment>
<comment type="similarity">
    <text evidence="10">Belongs to the nuclear hormone receptor family.</text>
</comment>
<evidence type="ECO:0000256" key="7">
    <source>
        <dbReference type="ARBA" id="ARBA00023163"/>
    </source>
</evidence>
<evidence type="ECO:0000256" key="2">
    <source>
        <dbReference type="ARBA" id="ARBA00022723"/>
    </source>
</evidence>
<reference evidence="13" key="1">
    <citation type="submission" date="2020-10" db="EMBL/GenBank/DDBJ databases">
        <authorList>
            <person name="Kikuchi T."/>
        </authorList>
    </citation>
    <scope>NUCLEOTIDE SEQUENCE</scope>
    <source>
        <strain evidence="13">NKZ352</strain>
    </source>
</reference>
<comment type="caution">
    <text evidence="13">The sequence shown here is derived from an EMBL/GenBank/DDBJ whole genome shotgun (WGS) entry which is preliminary data.</text>
</comment>
<dbReference type="Pfam" id="PF00104">
    <property type="entry name" value="Hormone_recep"/>
    <property type="match status" value="1"/>
</dbReference>
<dbReference type="GO" id="GO:0043565">
    <property type="term" value="F:sequence-specific DNA binding"/>
    <property type="evidence" value="ECO:0007669"/>
    <property type="project" value="InterPro"/>
</dbReference>